<dbReference type="GO" id="GO:0005829">
    <property type="term" value="C:cytosol"/>
    <property type="evidence" value="ECO:0007669"/>
    <property type="project" value="TreeGrafter"/>
</dbReference>
<organism evidence="6 7">
    <name type="scientific">Nocardia cerradoensis</name>
    <dbReference type="NCBI Taxonomy" id="85688"/>
    <lineage>
        <taxon>Bacteria</taxon>
        <taxon>Bacillati</taxon>
        <taxon>Actinomycetota</taxon>
        <taxon>Actinomycetes</taxon>
        <taxon>Mycobacteriales</taxon>
        <taxon>Nocardiaceae</taxon>
        <taxon>Nocardia</taxon>
    </lineage>
</organism>
<dbReference type="FunFam" id="1.10.10.10:FF:000001">
    <property type="entry name" value="LysR family transcriptional regulator"/>
    <property type="match status" value="1"/>
</dbReference>
<dbReference type="Gene3D" id="3.40.190.290">
    <property type="match status" value="1"/>
</dbReference>
<dbReference type="InterPro" id="IPR000847">
    <property type="entry name" value="LysR_HTH_N"/>
</dbReference>
<evidence type="ECO:0000313" key="7">
    <source>
        <dbReference type="Proteomes" id="UP000215506"/>
    </source>
</evidence>
<evidence type="ECO:0000313" key="6">
    <source>
        <dbReference type="EMBL" id="OXR41141.1"/>
    </source>
</evidence>
<dbReference type="PRINTS" id="PR00039">
    <property type="entry name" value="HTHLYSR"/>
</dbReference>
<dbReference type="Pfam" id="PF03466">
    <property type="entry name" value="LysR_substrate"/>
    <property type="match status" value="1"/>
</dbReference>
<dbReference type="EMBL" id="NGAF01000022">
    <property type="protein sequence ID" value="OXR41141.1"/>
    <property type="molecule type" value="Genomic_DNA"/>
</dbReference>
<accession>A0A231GXB8</accession>
<proteinExistence type="inferred from homology"/>
<dbReference type="PROSITE" id="PS50931">
    <property type="entry name" value="HTH_LYSR"/>
    <property type="match status" value="1"/>
</dbReference>
<sequence length="318" mass="34382">MQNSGDSVQDTLPIIVIGATYSWPMELRHIRYLLAVADHGNFTRAAESLHISQPTLSQQIKQLERVLGVVLLDRSGRTVRLTDAGQAYARHARLALRDLEAGERAVHDVQDLSRGHLRVATTPTFTAYLIGPLVHRFRSEHPGISLTIRETTQDAIEADLLADRLDLGIAFAGAHAAGVEHTALFTEKLGLVVGSDHPFATAAQPLSAGALAGVPLGLLSADFATRLHIDRYFDECGVAPDIAVEANSISALLEFVRRGSLATVLPDAITRAQADLHPIPLNPPLPIRTVELLRRHTAYHSAAARAFTGAVHAIARDY</sequence>
<gene>
    <name evidence="6" type="primary">cynR_2</name>
    <name evidence="6" type="ORF">B7C42_06737</name>
</gene>
<evidence type="ECO:0000256" key="1">
    <source>
        <dbReference type="ARBA" id="ARBA00009437"/>
    </source>
</evidence>
<dbReference type="InterPro" id="IPR036390">
    <property type="entry name" value="WH_DNA-bd_sf"/>
</dbReference>
<dbReference type="SUPFAM" id="SSF46785">
    <property type="entry name" value="Winged helix' DNA-binding domain"/>
    <property type="match status" value="1"/>
</dbReference>
<evidence type="ECO:0000256" key="3">
    <source>
        <dbReference type="ARBA" id="ARBA00023125"/>
    </source>
</evidence>
<dbReference type="InterPro" id="IPR050950">
    <property type="entry name" value="HTH-type_LysR_regulators"/>
</dbReference>
<evidence type="ECO:0000256" key="2">
    <source>
        <dbReference type="ARBA" id="ARBA00023015"/>
    </source>
</evidence>
<comment type="similarity">
    <text evidence="1">Belongs to the LysR transcriptional regulatory family.</text>
</comment>
<dbReference type="Proteomes" id="UP000215506">
    <property type="component" value="Unassembled WGS sequence"/>
</dbReference>
<keyword evidence="2" id="KW-0805">Transcription regulation</keyword>
<dbReference type="NCBIfam" id="NF008416">
    <property type="entry name" value="PRK11242.1"/>
    <property type="match status" value="1"/>
</dbReference>
<dbReference type="AlphaFoldDB" id="A0A231GXB8"/>
<evidence type="ECO:0000256" key="4">
    <source>
        <dbReference type="ARBA" id="ARBA00023163"/>
    </source>
</evidence>
<reference evidence="6 7" key="1">
    <citation type="submission" date="2017-07" db="EMBL/GenBank/DDBJ databases">
        <title>First draft Genome Sequence of Nocardia cerradoensis isolated from human infection.</title>
        <authorList>
            <person name="Carrasco G."/>
        </authorList>
    </citation>
    <scope>NUCLEOTIDE SEQUENCE [LARGE SCALE GENOMIC DNA]</scope>
    <source>
        <strain evidence="6 7">CNM20130759</strain>
    </source>
</reference>
<dbReference type="PANTHER" id="PTHR30419">
    <property type="entry name" value="HTH-TYPE TRANSCRIPTIONAL REGULATOR YBHD"/>
    <property type="match status" value="1"/>
</dbReference>
<dbReference type="Pfam" id="PF00126">
    <property type="entry name" value="HTH_1"/>
    <property type="match status" value="1"/>
</dbReference>
<keyword evidence="3" id="KW-0238">DNA-binding</keyword>
<name>A0A231GXB8_9NOCA</name>
<protein>
    <submittedName>
        <fullName evidence="6">HTH-type transcriptional regulator CynR</fullName>
    </submittedName>
</protein>
<keyword evidence="4" id="KW-0804">Transcription</keyword>
<keyword evidence="7" id="KW-1185">Reference proteome</keyword>
<dbReference type="GO" id="GO:0003677">
    <property type="term" value="F:DNA binding"/>
    <property type="evidence" value="ECO:0007669"/>
    <property type="project" value="UniProtKB-KW"/>
</dbReference>
<evidence type="ECO:0000259" key="5">
    <source>
        <dbReference type="PROSITE" id="PS50931"/>
    </source>
</evidence>
<dbReference type="InterPro" id="IPR005119">
    <property type="entry name" value="LysR_subst-bd"/>
</dbReference>
<dbReference type="GO" id="GO:0003700">
    <property type="term" value="F:DNA-binding transcription factor activity"/>
    <property type="evidence" value="ECO:0007669"/>
    <property type="project" value="InterPro"/>
</dbReference>
<dbReference type="Gene3D" id="1.10.10.10">
    <property type="entry name" value="Winged helix-like DNA-binding domain superfamily/Winged helix DNA-binding domain"/>
    <property type="match status" value="1"/>
</dbReference>
<comment type="caution">
    <text evidence="6">The sequence shown here is derived from an EMBL/GenBank/DDBJ whole genome shotgun (WGS) entry which is preliminary data.</text>
</comment>
<feature type="domain" description="HTH lysR-type" evidence="5">
    <location>
        <begin position="25"/>
        <end position="82"/>
    </location>
</feature>
<dbReference type="InterPro" id="IPR036388">
    <property type="entry name" value="WH-like_DNA-bd_sf"/>
</dbReference>
<dbReference type="SUPFAM" id="SSF53850">
    <property type="entry name" value="Periplasmic binding protein-like II"/>
    <property type="match status" value="1"/>
</dbReference>